<dbReference type="PANTHER" id="PTHR12128">
    <property type="entry name" value="DIHYDRODIPICOLINATE SYNTHASE"/>
    <property type="match status" value="1"/>
</dbReference>
<evidence type="ECO:0000256" key="3">
    <source>
        <dbReference type="PIRNR" id="PIRNR001365"/>
    </source>
</evidence>
<dbReference type="GO" id="GO:0008840">
    <property type="term" value="F:4-hydroxy-tetrahydrodipicolinate synthase activity"/>
    <property type="evidence" value="ECO:0007669"/>
    <property type="project" value="TreeGrafter"/>
</dbReference>
<dbReference type="AlphaFoldDB" id="A0A9D1RSQ3"/>
<organism evidence="5 6">
    <name type="scientific">Candidatus Corynebacterium avicola</name>
    <dbReference type="NCBI Taxonomy" id="2838527"/>
    <lineage>
        <taxon>Bacteria</taxon>
        <taxon>Bacillati</taxon>
        <taxon>Actinomycetota</taxon>
        <taxon>Actinomycetes</taxon>
        <taxon>Mycobacteriales</taxon>
        <taxon>Corynebacteriaceae</taxon>
        <taxon>Corynebacterium</taxon>
    </lineage>
</organism>
<evidence type="ECO:0000313" key="6">
    <source>
        <dbReference type="Proteomes" id="UP000824190"/>
    </source>
</evidence>
<dbReference type="PRINTS" id="PR00146">
    <property type="entry name" value="DHPICSNTHASE"/>
</dbReference>
<evidence type="ECO:0000256" key="2">
    <source>
        <dbReference type="ARBA" id="ARBA00023239"/>
    </source>
</evidence>
<dbReference type="EMBL" id="DXGC01000113">
    <property type="protein sequence ID" value="HIW92588.1"/>
    <property type="molecule type" value="Genomic_DNA"/>
</dbReference>
<accession>A0A9D1RSQ3</accession>
<dbReference type="Gene3D" id="3.20.20.70">
    <property type="entry name" value="Aldolase class I"/>
    <property type="match status" value="1"/>
</dbReference>
<evidence type="ECO:0000256" key="1">
    <source>
        <dbReference type="ARBA" id="ARBA00007592"/>
    </source>
</evidence>
<name>A0A9D1RSQ3_9CORY</name>
<dbReference type="CDD" id="cd00408">
    <property type="entry name" value="DHDPS-like"/>
    <property type="match status" value="1"/>
</dbReference>
<protein>
    <submittedName>
        <fullName evidence="5">Dihydrodipicolinate synthase family protein</fullName>
    </submittedName>
</protein>
<dbReference type="SMART" id="SM01130">
    <property type="entry name" value="DHDPS"/>
    <property type="match status" value="1"/>
</dbReference>
<dbReference type="SUPFAM" id="SSF51569">
    <property type="entry name" value="Aldolase"/>
    <property type="match status" value="1"/>
</dbReference>
<evidence type="ECO:0000256" key="4">
    <source>
        <dbReference type="PIRSR" id="PIRSR001365-1"/>
    </source>
</evidence>
<dbReference type="Proteomes" id="UP000824190">
    <property type="component" value="Unassembled WGS sequence"/>
</dbReference>
<reference evidence="5" key="2">
    <citation type="submission" date="2021-04" db="EMBL/GenBank/DDBJ databases">
        <authorList>
            <person name="Gilroy R."/>
        </authorList>
    </citation>
    <scope>NUCLEOTIDE SEQUENCE</scope>
    <source>
        <strain evidence="5">CHK32-1732</strain>
    </source>
</reference>
<reference evidence="5" key="1">
    <citation type="journal article" date="2021" name="PeerJ">
        <title>Extensive microbial diversity within the chicken gut microbiome revealed by metagenomics and culture.</title>
        <authorList>
            <person name="Gilroy R."/>
            <person name="Ravi A."/>
            <person name="Getino M."/>
            <person name="Pursley I."/>
            <person name="Horton D.L."/>
            <person name="Alikhan N.F."/>
            <person name="Baker D."/>
            <person name="Gharbi K."/>
            <person name="Hall N."/>
            <person name="Watson M."/>
            <person name="Adriaenssens E.M."/>
            <person name="Foster-Nyarko E."/>
            <person name="Jarju S."/>
            <person name="Secka A."/>
            <person name="Antonio M."/>
            <person name="Oren A."/>
            <person name="Chaudhuri R.R."/>
            <person name="La Ragione R."/>
            <person name="Hildebrand F."/>
            <person name="Pallen M.J."/>
        </authorList>
    </citation>
    <scope>NUCLEOTIDE SEQUENCE</scope>
    <source>
        <strain evidence="5">CHK32-1732</strain>
    </source>
</reference>
<sequence>MFTLPPGIMQAPVTPFTKDFEVDYDTVEKLVNFHTETPGNTGILALYNKAEPHSLTIEERKKIAEVTIKAVDGRLPTIIHVGHPSTDVVVELSKHAESIGADGIVAITPYYWATTQDEIYAHFARVFSSVDIAVMAYNNPGGTEAGAVSPDVYLRLMERFPNFVGMKDVSFAMDTFTEYSRALQEARPGFSIMTGLEWLAGSVPVGNIGSFGSGGAVAPKLTYDLWDALQEERWDDAYPLQLRVAELIRHIKYQYPSSVKVAMELMGRPVGPCRPPLPSGDEDTRRRMEHVLNEFNIPETEKYGW</sequence>
<gene>
    <name evidence="5" type="ORF">H9870_13125</name>
</gene>
<dbReference type="Pfam" id="PF00701">
    <property type="entry name" value="DHDPS"/>
    <property type="match status" value="1"/>
</dbReference>
<evidence type="ECO:0000313" key="5">
    <source>
        <dbReference type="EMBL" id="HIW92588.1"/>
    </source>
</evidence>
<dbReference type="PANTHER" id="PTHR12128:SF66">
    <property type="entry name" value="4-HYDROXY-2-OXOGLUTARATE ALDOLASE, MITOCHONDRIAL"/>
    <property type="match status" value="1"/>
</dbReference>
<comment type="caution">
    <text evidence="5">The sequence shown here is derived from an EMBL/GenBank/DDBJ whole genome shotgun (WGS) entry which is preliminary data.</text>
</comment>
<feature type="active site" description="Proton donor/acceptor" evidence="4">
    <location>
        <position position="137"/>
    </location>
</feature>
<dbReference type="PIRSF" id="PIRSF001365">
    <property type="entry name" value="DHDPS"/>
    <property type="match status" value="1"/>
</dbReference>
<feature type="active site" description="Schiff-base intermediate with substrate" evidence="4">
    <location>
        <position position="167"/>
    </location>
</feature>
<dbReference type="InterPro" id="IPR013785">
    <property type="entry name" value="Aldolase_TIM"/>
</dbReference>
<proteinExistence type="inferred from homology"/>
<keyword evidence="2 3" id="KW-0456">Lyase</keyword>
<comment type="similarity">
    <text evidence="1 3">Belongs to the DapA family.</text>
</comment>
<dbReference type="InterPro" id="IPR002220">
    <property type="entry name" value="DapA-like"/>
</dbReference>